<comment type="caution">
    <text evidence="5">The sequence shown here is derived from an EMBL/GenBank/DDBJ whole genome shotgun (WGS) entry which is preliminary data.</text>
</comment>
<dbReference type="NCBIfam" id="TIGR00062">
    <property type="entry name" value="L27"/>
    <property type="match status" value="1"/>
</dbReference>
<dbReference type="GO" id="GO:0003735">
    <property type="term" value="F:structural constituent of ribosome"/>
    <property type="evidence" value="ECO:0007669"/>
    <property type="project" value="InterPro"/>
</dbReference>
<dbReference type="GO" id="GO:0005762">
    <property type="term" value="C:mitochondrial large ribosomal subunit"/>
    <property type="evidence" value="ECO:0007669"/>
    <property type="project" value="TreeGrafter"/>
</dbReference>
<protein>
    <recommendedName>
        <fullName evidence="4">Large ribosomal subunit protein bL27m</fullName>
    </recommendedName>
</protein>
<evidence type="ECO:0000256" key="1">
    <source>
        <dbReference type="ARBA" id="ARBA00010797"/>
    </source>
</evidence>
<proteinExistence type="inferred from homology"/>
<dbReference type="GO" id="GO:0006412">
    <property type="term" value="P:translation"/>
    <property type="evidence" value="ECO:0007669"/>
    <property type="project" value="InterPro"/>
</dbReference>
<dbReference type="Gene3D" id="2.40.50.100">
    <property type="match status" value="1"/>
</dbReference>
<keyword evidence="6" id="KW-1185">Reference proteome</keyword>
<dbReference type="InterPro" id="IPR001684">
    <property type="entry name" value="Ribosomal_bL27"/>
</dbReference>
<comment type="similarity">
    <text evidence="1">Belongs to the bacterial ribosomal protein bL27 family.</text>
</comment>
<keyword evidence="2" id="KW-0689">Ribosomal protein</keyword>
<evidence type="ECO:0000256" key="2">
    <source>
        <dbReference type="ARBA" id="ARBA00022980"/>
    </source>
</evidence>
<dbReference type="SUPFAM" id="SSF110324">
    <property type="entry name" value="Ribosomal L27 protein-like"/>
    <property type="match status" value="1"/>
</dbReference>
<organism evidence="5 6">
    <name type="scientific">Sanghuangporus baumii</name>
    <name type="common">Phellinus baumii</name>
    <dbReference type="NCBI Taxonomy" id="108892"/>
    <lineage>
        <taxon>Eukaryota</taxon>
        <taxon>Fungi</taxon>
        <taxon>Dikarya</taxon>
        <taxon>Basidiomycota</taxon>
        <taxon>Agaricomycotina</taxon>
        <taxon>Agaricomycetes</taxon>
        <taxon>Hymenochaetales</taxon>
        <taxon>Hymenochaetaceae</taxon>
        <taxon>Sanghuangporus</taxon>
    </lineage>
</organism>
<keyword evidence="3" id="KW-0687">Ribonucleoprotein</keyword>
<dbReference type="PANTHER" id="PTHR15893:SF0">
    <property type="entry name" value="LARGE RIBOSOMAL SUBUNIT PROTEIN BL27M"/>
    <property type="match status" value="1"/>
</dbReference>
<dbReference type="InterPro" id="IPR018261">
    <property type="entry name" value="Ribosomal_bL27_CS"/>
</dbReference>
<sequence>MAFLSALRGLSVQSHNPFSCFGLGSIRTATKRAGGTVRNNGHSPGKRLGIKKFSDEAVIPGNIIVRQRGTQFHPGQHVGMGRDHTIYALVPGFVRFYTKKWMNGERRYVGVVLNRGEKLPRDESALGRSRYFGLVDLSQTESQRTDSARA</sequence>
<accession>A0A9Q5HQW3</accession>
<dbReference type="AlphaFoldDB" id="A0A9Q5HQW3"/>
<dbReference type="PANTHER" id="PTHR15893">
    <property type="entry name" value="RIBOSOMAL PROTEIN L27"/>
    <property type="match status" value="1"/>
</dbReference>
<dbReference type="Pfam" id="PF01016">
    <property type="entry name" value="Ribosomal_L27"/>
    <property type="match status" value="1"/>
</dbReference>
<name>A0A9Q5HQW3_SANBA</name>
<evidence type="ECO:0000313" key="5">
    <source>
        <dbReference type="EMBL" id="OCB84275.1"/>
    </source>
</evidence>
<dbReference type="FunFam" id="2.40.50.100:FF:000020">
    <property type="entry name" value="50S ribosomal protein L27"/>
    <property type="match status" value="1"/>
</dbReference>
<reference evidence="5" key="1">
    <citation type="submission" date="2016-06" db="EMBL/GenBank/DDBJ databases">
        <title>Draft Genome sequence of the fungus Inonotus baumii.</title>
        <authorList>
            <person name="Zhu H."/>
            <person name="Lin W."/>
        </authorList>
    </citation>
    <scope>NUCLEOTIDE SEQUENCE</scope>
    <source>
        <strain evidence="5">821</strain>
    </source>
</reference>
<dbReference type="EMBL" id="LNZH02000216">
    <property type="protein sequence ID" value="OCB84275.1"/>
    <property type="molecule type" value="Genomic_DNA"/>
</dbReference>
<evidence type="ECO:0000256" key="4">
    <source>
        <dbReference type="ARBA" id="ARBA00035267"/>
    </source>
</evidence>
<dbReference type="PRINTS" id="PR00063">
    <property type="entry name" value="RIBOSOMALL27"/>
</dbReference>
<dbReference type="PROSITE" id="PS00831">
    <property type="entry name" value="RIBOSOMAL_L27"/>
    <property type="match status" value="1"/>
</dbReference>
<gene>
    <name evidence="5" type="ORF">A7U60_g8954</name>
</gene>
<evidence type="ECO:0000256" key="3">
    <source>
        <dbReference type="ARBA" id="ARBA00023274"/>
    </source>
</evidence>
<evidence type="ECO:0000313" key="6">
    <source>
        <dbReference type="Proteomes" id="UP000757232"/>
    </source>
</evidence>
<dbReference type="Proteomes" id="UP000757232">
    <property type="component" value="Unassembled WGS sequence"/>
</dbReference>
<dbReference type="OrthoDB" id="1867012at2759"/>